<keyword evidence="1" id="KW-0813">Transport</keyword>
<dbReference type="PROSITE" id="PS50893">
    <property type="entry name" value="ABC_TRANSPORTER_2"/>
    <property type="match status" value="1"/>
</dbReference>
<dbReference type="GO" id="GO:0005524">
    <property type="term" value="F:ATP binding"/>
    <property type="evidence" value="ECO:0007669"/>
    <property type="project" value="UniProtKB-KW"/>
</dbReference>
<dbReference type="Gene3D" id="3.40.50.300">
    <property type="entry name" value="P-loop containing nucleotide triphosphate hydrolases"/>
    <property type="match status" value="1"/>
</dbReference>
<dbReference type="InterPro" id="IPR050093">
    <property type="entry name" value="ABC_SmlMolc_Importer"/>
</dbReference>
<organism evidence="7 8">
    <name type="scientific">Candidatus Lucifugimonas marina</name>
    <dbReference type="NCBI Taxonomy" id="3038979"/>
    <lineage>
        <taxon>Bacteria</taxon>
        <taxon>Bacillati</taxon>
        <taxon>Chloroflexota</taxon>
        <taxon>Dehalococcoidia</taxon>
        <taxon>SAR202 cluster</taxon>
        <taxon>Candidatus Lucifugimonadales</taxon>
        <taxon>Candidatus Lucifugimonadaceae</taxon>
        <taxon>Candidatus Lucifugimonas</taxon>
    </lineage>
</organism>
<dbReference type="InterPro" id="IPR008995">
    <property type="entry name" value="Mo/tungstate-bd_C_term_dom"/>
</dbReference>
<dbReference type="GO" id="GO:0015418">
    <property type="term" value="F:ABC-type quaternary ammonium compound transporting activity"/>
    <property type="evidence" value="ECO:0007669"/>
    <property type="project" value="UniProtKB-EC"/>
</dbReference>
<keyword evidence="3 7" id="KW-0067">ATP-binding</keyword>
<dbReference type="Proteomes" id="UP001219901">
    <property type="component" value="Chromosome"/>
</dbReference>
<dbReference type="InterPro" id="IPR003593">
    <property type="entry name" value="AAA+_ATPase"/>
</dbReference>
<dbReference type="InterPro" id="IPR013611">
    <property type="entry name" value="Transp-assoc_OB_typ2"/>
</dbReference>
<dbReference type="InterPro" id="IPR027417">
    <property type="entry name" value="P-loop_NTPase"/>
</dbReference>
<dbReference type="AlphaFoldDB" id="A0AAJ6CVV0"/>
<reference evidence="7" key="2">
    <citation type="journal article" date="2023" name="Nat. Commun.">
        <title>Cultivation of marine bacteria of the SAR202 clade.</title>
        <authorList>
            <person name="Lim Y."/>
            <person name="Seo J.H."/>
            <person name="Giovannoni S.J."/>
            <person name="Kang I."/>
            <person name="Cho J.C."/>
        </authorList>
    </citation>
    <scope>NUCLEOTIDE SEQUENCE</scope>
    <source>
        <strain evidence="7">JH1073</strain>
    </source>
</reference>
<dbReference type="PROSITE" id="PS00211">
    <property type="entry name" value="ABC_TRANSPORTER_1"/>
    <property type="match status" value="1"/>
</dbReference>
<evidence type="ECO:0000256" key="3">
    <source>
        <dbReference type="ARBA" id="ARBA00022840"/>
    </source>
</evidence>
<sequence>MRMPWQRKPSDLKIPPSSAAGAAAAAIAIPAPAAGETGVIHLQGVECRYPGSDSPAISDFNLLIRPGEFVSILGRSGAGKTTALRVVAGFEQVSSGYVRVGGQLVGSSFVHIPPDQRRIGLVFQDYALFPHLTVAKNVEFGLKDLPADERSVRIAPVLEMVGMSGYESRYVHELSGGQQQRVAIARALAPDPVALLLDEPFSNLDRQLRAALRRDIKEIVRKTGATTLLVTHDREEALATSDRIAVMGQNYIEQIGTPEEVYQNPVSADVAKLIGPCELIPGVFRGGVVMTEAGVFPTRVTADNSNSDGQQVLALMRASELEIEVAGEDEQRTGTVELREFEGEFSEYSIRLDSGTLLRVRRRAANGIKVGNRVKISSRDESKVIVFPV</sequence>
<dbReference type="PANTHER" id="PTHR42781">
    <property type="entry name" value="SPERMIDINE/PUTRESCINE IMPORT ATP-BINDING PROTEIN POTA"/>
    <property type="match status" value="1"/>
</dbReference>
<name>A0AAJ6CVV0_9CHLR</name>
<accession>A0AAJ6CVV0</accession>
<dbReference type="EMBL" id="CP046147">
    <property type="protein sequence ID" value="WFG40385.1"/>
    <property type="molecule type" value="Genomic_DNA"/>
</dbReference>
<evidence type="ECO:0000256" key="2">
    <source>
        <dbReference type="ARBA" id="ARBA00022741"/>
    </source>
</evidence>
<dbReference type="Pfam" id="PF00005">
    <property type="entry name" value="ABC_tran"/>
    <property type="match status" value="1"/>
</dbReference>
<dbReference type="SUPFAM" id="SSF50331">
    <property type="entry name" value="MOP-like"/>
    <property type="match status" value="1"/>
</dbReference>
<protein>
    <recommendedName>
        <fullName evidence="4">ABC-type quaternary amine transporter</fullName>
        <ecNumber evidence="4">7.6.2.9</ecNumber>
    </recommendedName>
</protein>
<feature type="domain" description="ABC transporter" evidence="5">
    <location>
        <begin position="40"/>
        <end position="274"/>
    </location>
</feature>
<keyword evidence="2" id="KW-0547">Nucleotide-binding</keyword>
<dbReference type="InterPro" id="IPR017871">
    <property type="entry name" value="ABC_transporter-like_CS"/>
</dbReference>
<keyword evidence="8" id="KW-1185">Reference proteome</keyword>
<dbReference type="GO" id="GO:0043190">
    <property type="term" value="C:ATP-binding cassette (ABC) transporter complex"/>
    <property type="evidence" value="ECO:0007669"/>
    <property type="project" value="InterPro"/>
</dbReference>
<evidence type="ECO:0000313" key="8">
    <source>
        <dbReference type="Proteomes" id="UP001219901"/>
    </source>
</evidence>
<dbReference type="PANTHER" id="PTHR42781:SF4">
    <property type="entry name" value="SPERMIDINE_PUTRESCINE IMPORT ATP-BINDING PROTEIN POTA"/>
    <property type="match status" value="1"/>
</dbReference>
<evidence type="ECO:0000313" key="6">
    <source>
        <dbReference type="EMBL" id="MDG0868073.1"/>
    </source>
</evidence>
<proteinExistence type="predicted"/>
<evidence type="ECO:0000313" key="7">
    <source>
        <dbReference type="EMBL" id="WFG40385.1"/>
    </source>
</evidence>
<dbReference type="EMBL" id="WMBE01000006">
    <property type="protein sequence ID" value="MDG0868073.1"/>
    <property type="molecule type" value="Genomic_DNA"/>
</dbReference>
<dbReference type="SUPFAM" id="SSF52540">
    <property type="entry name" value="P-loop containing nucleoside triphosphate hydrolases"/>
    <property type="match status" value="1"/>
</dbReference>
<evidence type="ECO:0000256" key="4">
    <source>
        <dbReference type="ARBA" id="ARBA00066388"/>
    </source>
</evidence>
<evidence type="ECO:0000259" key="5">
    <source>
        <dbReference type="PROSITE" id="PS50893"/>
    </source>
</evidence>
<dbReference type="EC" id="7.6.2.9" evidence="4"/>
<dbReference type="Pfam" id="PF08402">
    <property type="entry name" value="TOBE_2"/>
    <property type="match status" value="1"/>
</dbReference>
<dbReference type="Proteomes" id="UP001321249">
    <property type="component" value="Unassembled WGS sequence"/>
</dbReference>
<dbReference type="FunFam" id="3.40.50.300:FF:000425">
    <property type="entry name" value="Probable ABC transporter, ATP-binding subunit"/>
    <property type="match status" value="1"/>
</dbReference>
<dbReference type="InterPro" id="IPR003439">
    <property type="entry name" value="ABC_transporter-like_ATP-bd"/>
</dbReference>
<evidence type="ECO:0000256" key="1">
    <source>
        <dbReference type="ARBA" id="ARBA00022448"/>
    </source>
</evidence>
<dbReference type="SMART" id="SM00382">
    <property type="entry name" value="AAA"/>
    <property type="match status" value="1"/>
</dbReference>
<reference evidence="8" key="3">
    <citation type="submission" date="2023-06" db="EMBL/GenBank/DDBJ databases">
        <title>Pangenomics reveal diversification of enzyme families and niche specialization in globally abundant SAR202 bacteria.</title>
        <authorList>
            <person name="Saw J.H.W."/>
        </authorList>
    </citation>
    <scope>NUCLEOTIDE SEQUENCE [LARGE SCALE GENOMIC DNA]</scope>
    <source>
        <strain evidence="8">JH1073</strain>
    </source>
</reference>
<gene>
    <name evidence="6" type="ORF">GKO46_13485</name>
    <name evidence="7" type="ORF">GKO48_12465</name>
</gene>
<evidence type="ECO:0000313" key="9">
    <source>
        <dbReference type="Proteomes" id="UP001321249"/>
    </source>
</evidence>
<reference evidence="8 9" key="1">
    <citation type="submission" date="2019-11" db="EMBL/GenBank/DDBJ databases">
        <authorList>
            <person name="Cho J.-C."/>
        </authorList>
    </citation>
    <scope>NUCLEOTIDE SEQUENCE [LARGE SCALE GENOMIC DNA]</scope>
    <source>
        <strain evidence="7 8">JH1073</strain>
        <strain evidence="6 9">JH702</strain>
    </source>
</reference>
<dbReference type="GO" id="GO:0016887">
    <property type="term" value="F:ATP hydrolysis activity"/>
    <property type="evidence" value="ECO:0007669"/>
    <property type="project" value="InterPro"/>
</dbReference>